<accession>S2E9J7</accession>
<dbReference type="Proteomes" id="UP000014065">
    <property type="component" value="Unassembled WGS sequence"/>
</dbReference>
<comment type="caution">
    <text evidence="1">The sequence shown here is derived from an EMBL/GenBank/DDBJ whole genome shotgun (WGS) entry which is preliminary data.</text>
</comment>
<evidence type="ECO:0000313" key="1">
    <source>
        <dbReference type="EMBL" id="EPA06041.1"/>
    </source>
</evidence>
<keyword evidence="2" id="KW-1185">Reference proteome</keyword>
<protein>
    <submittedName>
        <fullName evidence="1">Uncharacterized protein</fullName>
    </submittedName>
</protein>
<name>S2E9J7_9ARCH</name>
<evidence type="ECO:0000313" key="2">
    <source>
        <dbReference type="Proteomes" id="UP000014065"/>
    </source>
</evidence>
<dbReference type="AlphaFoldDB" id="S2E9J7"/>
<proteinExistence type="predicted"/>
<dbReference type="EMBL" id="AHJG01000110">
    <property type="protein sequence ID" value="EPA06041.1"/>
    <property type="molecule type" value="Genomic_DNA"/>
</dbReference>
<organism evidence="1 2">
    <name type="scientific">Candidatus Nitrosarchaeum limnium BG20</name>
    <dbReference type="NCBI Taxonomy" id="859192"/>
    <lineage>
        <taxon>Archaea</taxon>
        <taxon>Nitrososphaerota</taxon>
        <taxon>Nitrososphaeria</taxon>
        <taxon>Nitrosopumilales</taxon>
        <taxon>Nitrosopumilaceae</taxon>
        <taxon>Nitrosarchaeum</taxon>
    </lineage>
</organism>
<sequence>MCIVAILFSRLILSSIGVIVISSEGSDVADVFEGINNIIPVKIIIPNNKTFVFNFNFYLSACLLY</sequence>
<reference evidence="1 2" key="1">
    <citation type="journal article" date="2012" name="J. Bacteriol.">
        <title>Genome Sequence of "Candidatus Nitrosoarchaeum limnia" BG20, a Low-Salinity Ammonia-Oxidizing Archaeon from the San Francisco Bay Estuary.</title>
        <authorList>
            <person name="Mosier A.C."/>
            <person name="Allen E.E."/>
            <person name="Kim M."/>
            <person name="Ferriera S."/>
            <person name="Francis C.A."/>
        </authorList>
    </citation>
    <scope>NUCLEOTIDE SEQUENCE [LARGE SCALE GENOMIC DNA]</scope>
    <source>
        <strain evidence="1 2">BG20</strain>
    </source>
</reference>
<gene>
    <name evidence="1" type="ORF">BG20_I0612</name>
</gene>